<evidence type="ECO:0000256" key="10">
    <source>
        <dbReference type="SAM" id="Phobius"/>
    </source>
</evidence>
<dbReference type="CDD" id="cd00400">
    <property type="entry name" value="Voltage_gated_ClC"/>
    <property type="match status" value="1"/>
</dbReference>
<comment type="subcellular location">
    <subcellularLocation>
        <location evidence="1">Membrane</location>
        <topology evidence="1">Multi-pass membrane protein</topology>
    </subcellularLocation>
</comment>
<accession>A0A0H3FA00</accession>
<dbReference type="SUPFAM" id="SSF81340">
    <property type="entry name" value="Clc chloride channel"/>
    <property type="match status" value="1"/>
</dbReference>
<keyword evidence="3 10" id="KW-0812">Transmembrane</keyword>
<gene>
    <name evidence="12" type="ordered locus">Rahaq_2444</name>
    <name evidence="13" type="ORF">ACFPK4_14370</name>
</gene>
<keyword evidence="8" id="KW-0868">Chloride</keyword>
<protein>
    <submittedName>
        <fullName evidence="13">Chloride channel protein</fullName>
    </submittedName>
    <submittedName>
        <fullName evidence="12">Cl-channel voltage-gated family protein</fullName>
    </submittedName>
</protein>
<dbReference type="GO" id="GO:0034707">
    <property type="term" value="C:chloride channel complex"/>
    <property type="evidence" value="ECO:0007669"/>
    <property type="project" value="UniProtKB-KW"/>
</dbReference>
<reference evidence="14" key="1">
    <citation type="submission" date="2011-01" db="EMBL/GenBank/DDBJ databases">
        <title>Complete sequence of chromosome of Rahnella sp. Y9602.</title>
        <authorList>
            <consortium name="US DOE Joint Genome Institute"/>
            <person name="Lucas S."/>
            <person name="Copeland A."/>
            <person name="Lapidus A."/>
            <person name="Cheng J.-F."/>
            <person name="Goodwin L."/>
            <person name="Pitluck S."/>
            <person name="Lu M."/>
            <person name="Detter J.C."/>
            <person name="Han C."/>
            <person name="Tapia R."/>
            <person name="Land M."/>
            <person name="Hauser L."/>
            <person name="Kyrpides N."/>
            <person name="Ivanova N."/>
            <person name="Ovchinnikova G."/>
            <person name="Pagani I."/>
            <person name="Sobecky P.A."/>
            <person name="Martinez R.J."/>
            <person name="Woyke T."/>
        </authorList>
    </citation>
    <scope>NUCLEOTIDE SEQUENCE [LARGE SCALE GENOMIC DNA]</scope>
    <source>
        <strain evidence="14">Y9602</strain>
    </source>
</reference>
<evidence type="ECO:0000256" key="4">
    <source>
        <dbReference type="ARBA" id="ARBA00022989"/>
    </source>
</evidence>
<feature type="transmembrane region" description="Helical" evidence="10">
    <location>
        <begin position="363"/>
        <end position="386"/>
    </location>
</feature>
<reference evidence="13 15" key="3">
    <citation type="submission" date="2024-09" db="EMBL/GenBank/DDBJ databases">
        <title>Genomes of Rahnella.</title>
        <authorList>
            <person name="Mnguni F.C."/>
            <person name="Shin G.Y."/>
            <person name="Coutinho T."/>
        </authorList>
    </citation>
    <scope>NUCLEOTIDE SEQUENCE [LARGE SCALE GENOMIC DNA]</scope>
    <source>
        <strain evidence="13 15">20WA0057</strain>
    </source>
</reference>
<sequence length="567" mass="59814">MSLKAFNPDVLQKSDLINLLIAIPAGIIAALVTIAFRGAISGINGLMFTDGSDITKAFNEYPKIVWPLITTAGGVIAGFILILALRYENKHGKMPDYLDVIDQRLPGIPVVSTVLRGLSSLASIASGGSIGREGAMVQLSALSGSLLGRFSRFKGVHQSDIIAMAAAGGLAAVYHAPFAGALFVAEIAFGVTAVQRLIPLFISASVAVLTVRSLTDYAPLYLYSSASFSPSFGAIFTVLIIGMATGILGPLFISSIDKVRQWMKPISHPALRLGLGGLGVGLIAMMSPLVLGNGFEVIDLILNNGDLQTSLLVLLILKIVATAITIGSGAVGGLFTPSLLIGAAGGALVCTFLQWLGFDPGPVGLYAAIGMSALLAATSHAPLMSIMMAFEMTLNSSLLFPLMLATAISYVVASRLKVGGTYPVLTRHNARFAAKNAFEYSTVASLISPCSKMYVDASLSEVVSEGLKQRTRYVYVVDREERFLGVVPTNVVAAGLIDGSVKSGSPIGPFIEQEFTTIFQQASYEQAWAMFSNSPLERLPVLENAESRRLLGVITKASLLNKAKDFL</sequence>
<feature type="transmembrane region" description="Helical" evidence="10">
    <location>
        <begin position="311"/>
        <end position="332"/>
    </location>
</feature>
<evidence type="ECO:0000256" key="1">
    <source>
        <dbReference type="ARBA" id="ARBA00004141"/>
    </source>
</evidence>
<reference evidence="12 14" key="2">
    <citation type="journal article" date="2012" name="J. Bacteriol.">
        <title>Complete Genome Sequence of Rahnella sp. Strain Y9602, a Gammaproteobacterium Isolate from Metal- and Radionuclide-Contaminated Soil.</title>
        <authorList>
            <person name="Martinez R.J."/>
            <person name="Bruce D."/>
            <person name="Detter C."/>
            <person name="Goodwin L.A."/>
            <person name="Han J."/>
            <person name="Han C.S."/>
            <person name="Held B."/>
            <person name="Land M.L."/>
            <person name="Mikhailova N."/>
            <person name="Nolan M."/>
            <person name="Pennacchio L."/>
            <person name="Pitluck S."/>
            <person name="Tapia R."/>
            <person name="Woyke T."/>
            <person name="Sobecky P.A."/>
        </authorList>
    </citation>
    <scope>NUCLEOTIDE SEQUENCE [LARGE SCALE GENOMIC DNA]</scope>
    <source>
        <strain evidence="12 14">Y9602</strain>
    </source>
</reference>
<dbReference type="InterPro" id="IPR050368">
    <property type="entry name" value="ClC-type_chloride_channel"/>
</dbReference>
<evidence type="ECO:0000313" key="12">
    <source>
        <dbReference type="EMBL" id="ADW74051.1"/>
    </source>
</evidence>
<evidence type="ECO:0000256" key="6">
    <source>
        <dbReference type="ARBA" id="ARBA00023136"/>
    </source>
</evidence>
<keyword evidence="15" id="KW-1185">Reference proteome</keyword>
<dbReference type="EMBL" id="JBHUCJ010000033">
    <property type="protein sequence ID" value="MFD3224726.1"/>
    <property type="molecule type" value="Genomic_DNA"/>
</dbReference>
<dbReference type="GO" id="GO:0005254">
    <property type="term" value="F:chloride channel activity"/>
    <property type="evidence" value="ECO:0007669"/>
    <property type="project" value="UniProtKB-KW"/>
</dbReference>
<feature type="transmembrane region" description="Helical" evidence="10">
    <location>
        <begin position="20"/>
        <end position="43"/>
    </location>
</feature>
<evidence type="ECO:0000256" key="2">
    <source>
        <dbReference type="ARBA" id="ARBA00022448"/>
    </source>
</evidence>
<dbReference type="KEGG" id="rah:Rahaq_2444"/>
<dbReference type="Pfam" id="PF00654">
    <property type="entry name" value="Voltage_CLC"/>
    <property type="match status" value="1"/>
</dbReference>
<evidence type="ECO:0000313" key="13">
    <source>
        <dbReference type="EMBL" id="MFD3224726.1"/>
    </source>
</evidence>
<feature type="transmembrane region" description="Helical" evidence="10">
    <location>
        <begin position="64"/>
        <end position="85"/>
    </location>
</feature>
<proteinExistence type="predicted"/>
<dbReference type="Gene3D" id="1.10.3080.10">
    <property type="entry name" value="Clc chloride channel"/>
    <property type="match status" value="1"/>
</dbReference>
<keyword evidence="5" id="KW-0406">Ion transport</keyword>
<evidence type="ECO:0000256" key="7">
    <source>
        <dbReference type="ARBA" id="ARBA00023173"/>
    </source>
</evidence>
<dbReference type="InterPro" id="IPR046342">
    <property type="entry name" value="CBS_dom_sf"/>
</dbReference>
<dbReference type="Gene3D" id="3.10.580.10">
    <property type="entry name" value="CBS-domain"/>
    <property type="match status" value="1"/>
</dbReference>
<evidence type="ECO:0000256" key="3">
    <source>
        <dbReference type="ARBA" id="ARBA00022692"/>
    </source>
</evidence>
<keyword evidence="6 10" id="KW-0472">Membrane</keyword>
<feature type="domain" description="CBS" evidence="11">
    <location>
        <begin position="514"/>
        <end position="562"/>
    </location>
</feature>
<dbReference type="EMBL" id="CP002505">
    <property type="protein sequence ID" value="ADW74051.1"/>
    <property type="molecule type" value="Genomic_DNA"/>
</dbReference>
<dbReference type="eggNOG" id="COG0517">
    <property type="taxonomic scope" value="Bacteria"/>
</dbReference>
<keyword evidence="9" id="KW-0407">Ion channel</keyword>
<dbReference type="HOGENOM" id="CLU_015263_5_2_6"/>
<dbReference type="InterPro" id="IPR014743">
    <property type="entry name" value="Cl-channel_core"/>
</dbReference>
<dbReference type="SUPFAM" id="SSF54631">
    <property type="entry name" value="CBS-domain pair"/>
    <property type="match status" value="1"/>
</dbReference>
<evidence type="ECO:0000259" key="11">
    <source>
        <dbReference type="Pfam" id="PF00571"/>
    </source>
</evidence>
<keyword evidence="2" id="KW-0813">Transport</keyword>
<dbReference type="CDD" id="cd02205">
    <property type="entry name" value="CBS_pair_SF"/>
    <property type="match status" value="1"/>
</dbReference>
<dbReference type="Pfam" id="PF00571">
    <property type="entry name" value="CBS"/>
    <property type="match status" value="1"/>
</dbReference>
<dbReference type="GeneID" id="95416939"/>
<feature type="transmembrane region" description="Helical" evidence="10">
    <location>
        <begin position="197"/>
        <end position="214"/>
    </location>
</feature>
<evidence type="ECO:0000256" key="8">
    <source>
        <dbReference type="ARBA" id="ARBA00023214"/>
    </source>
</evidence>
<feature type="transmembrane region" description="Helical" evidence="10">
    <location>
        <begin position="234"/>
        <end position="253"/>
    </location>
</feature>
<dbReference type="AlphaFoldDB" id="A0A0H3FA00"/>
<feature type="transmembrane region" description="Helical" evidence="10">
    <location>
        <begin position="161"/>
        <end position="185"/>
    </location>
</feature>
<organism evidence="12 14">
    <name type="scientific">Rahnella sp. (strain Y9602)</name>
    <dbReference type="NCBI Taxonomy" id="2703885"/>
    <lineage>
        <taxon>Bacteria</taxon>
        <taxon>Pseudomonadati</taxon>
        <taxon>Pseudomonadota</taxon>
        <taxon>Gammaproteobacteria</taxon>
        <taxon>Enterobacterales</taxon>
        <taxon>Yersiniaceae</taxon>
        <taxon>Rahnella</taxon>
    </lineage>
</organism>
<name>A0A0H3FA00_RAHSY</name>
<dbReference type="PANTHER" id="PTHR43427:SF6">
    <property type="entry name" value="CHLORIDE CHANNEL PROTEIN CLC-E"/>
    <property type="match status" value="1"/>
</dbReference>
<dbReference type="eggNOG" id="COG0038">
    <property type="taxonomic scope" value="Bacteria"/>
</dbReference>
<feature type="transmembrane region" description="Helical" evidence="10">
    <location>
        <begin position="273"/>
        <end position="291"/>
    </location>
</feature>
<evidence type="ECO:0000256" key="5">
    <source>
        <dbReference type="ARBA" id="ARBA00023065"/>
    </source>
</evidence>
<dbReference type="InterPro" id="IPR000644">
    <property type="entry name" value="CBS_dom"/>
</dbReference>
<keyword evidence="7" id="KW-0869">Chloride channel</keyword>
<feature type="transmembrane region" description="Helical" evidence="10">
    <location>
        <begin position="339"/>
        <end position="357"/>
    </location>
</feature>
<evidence type="ECO:0000313" key="14">
    <source>
        <dbReference type="Proteomes" id="UP000007257"/>
    </source>
</evidence>
<dbReference type="OrthoDB" id="9767361at2"/>
<evidence type="ECO:0000256" key="9">
    <source>
        <dbReference type="ARBA" id="ARBA00023303"/>
    </source>
</evidence>
<dbReference type="Proteomes" id="UP001598201">
    <property type="component" value="Unassembled WGS sequence"/>
</dbReference>
<dbReference type="InterPro" id="IPR001807">
    <property type="entry name" value="ClC"/>
</dbReference>
<dbReference type="Proteomes" id="UP000007257">
    <property type="component" value="Chromosome"/>
</dbReference>
<dbReference type="PRINTS" id="PR00762">
    <property type="entry name" value="CLCHANNEL"/>
</dbReference>
<keyword evidence="4 10" id="KW-1133">Transmembrane helix</keyword>
<evidence type="ECO:0000313" key="15">
    <source>
        <dbReference type="Proteomes" id="UP001598201"/>
    </source>
</evidence>
<feature type="transmembrane region" description="Helical" evidence="10">
    <location>
        <begin position="398"/>
        <end position="416"/>
    </location>
</feature>
<dbReference type="RefSeq" id="WP_013575751.1">
    <property type="nucleotide sequence ID" value="NC_015061.1"/>
</dbReference>
<dbReference type="PANTHER" id="PTHR43427">
    <property type="entry name" value="CHLORIDE CHANNEL PROTEIN CLC-E"/>
    <property type="match status" value="1"/>
</dbReference>